<reference evidence="1 2" key="1">
    <citation type="submission" date="2024-01" db="EMBL/GenBank/DDBJ databases">
        <title>Comparative genomics of Cryptococcus and Kwoniella reveals pathogenesis evolution and contrasting modes of karyotype evolution via chromosome fusion or intercentromeric recombination.</title>
        <authorList>
            <person name="Coelho M.A."/>
            <person name="David-Palma M."/>
            <person name="Shea T."/>
            <person name="Bowers K."/>
            <person name="McGinley-Smith S."/>
            <person name="Mohammad A.W."/>
            <person name="Gnirke A."/>
            <person name="Yurkov A.M."/>
            <person name="Nowrousian M."/>
            <person name="Sun S."/>
            <person name="Cuomo C.A."/>
            <person name="Heitman J."/>
        </authorList>
    </citation>
    <scope>NUCLEOTIDE SEQUENCE [LARGE SCALE GENOMIC DNA]</scope>
    <source>
        <strain evidence="1 2">PYCC6329</strain>
    </source>
</reference>
<dbReference type="RefSeq" id="XP_066086187.1">
    <property type="nucleotide sequence ID" value="XM_066230090.1"/>
</dbReference>
<dbReference type="AlphaFoldDB" id="A0AAX4KRQ0"/>
<organism evidence="1 2">
    <name type="scientific">Kwoniella europaea PYCC6329</name>
    <dbReference type="NCBI Taxonomy" id="1423913"/>
    <lineage>
        <taxon>Eukaryota</taxon>
        <taxon>Fungi</taxon>
        <taxon>Dikarya</taxon>
        <taxon>Basidiomycota</taxon>
        <taxon>Agaricomycotina</taxon>
        <taxon>Tremellomycetes</taxon>
        <taxon>Tremellales</taxon>
        <taxon>Cryptococcaceae</taxon>
        <taxon>Kwoniella</taxon>
    </lineage>
</organism>
<sequence>MSTISYQRSVKTSEDTNSSPWNLPRGLFLYPQEWSRFIRGSNALPSYLIPMNTEECTYEPAESAVLTNLAVHERITSDDRTERTYAIFARAPDDPEYEYMWYGSEGSLGNMASDGDRLLLEIASERGIDLKTFQGKKLSVRLTTGEQVDWQDNYLEGQHFTTFTRRNSNCARQYTFDHSKPSERLAFNKMAQETRSSIDEEATRFMPRPKVVRQSVEVDGGRLSWTKPSAKMSKSDTISYDQNPKELYQIEWQPRCGSGKTSMRMAADIETLNANVNAYSEKHPEWSQAVGIMKSGHWAL</sequence>
<keyword evidence="2" id="KW-1185">Reference proteome</keyword>
<accession>A0AAX4KRQ0</accession>
<dbReference type="Proteomes" id="UP001358614">
    <property type="component" value="Chromosome 1"/>
</dbReference>
<dbReference type="EMBL" id="CP144089">
    <property type="protein sequence ID" value="WWD08220.1"/>
    <property type="molecule type" value="Genomic_DNA"/>
</dbReference>
<name>A0AAX4KRQ0_9TREE</name>
<dbReference type="KEGG" id="ker:91105132"/>
<protein>
    <submittedName>
        <fullName evidence="1">Uncharacterized protein</fullName>
    </submittedName>
</protein>
<evidence type="ECO:0000313" key="2">
    <source>
        <dbReference type="Proteomes" id="UP001358614"/>
    </source>
</evidence>
<dbReference type="GeneID" id="91105132"/>
<evidence type="ECO:0000313" key="1">
    <source>
        <dbReference type="EMBL" id="WWD08220.1"/>
    </source>
</evidence>
<proteinExistence type="predicted"/>
<gene>
    <name evidence="1" type="ORF">V865_006331</name>
</gene>